<feature type="domain" description="MHD1" evidence="2">
    <location>
        <begin position="614"/>
        <end position="769"/>
    </location>
</feature>
<evidence type="ECO:0000259" key="1">
    <source>
        <dbReference type="PROSITE" id="PS50280"/>
    </source>
</evidence>
<dbReference type="Gene3D" id="2.170.270.10">
    <property type="entry name" value="SET domain"/>
    <property type="match status" value="1"/>
</dbReference>
<dbReference type="Pfam" id="PF00856">
    <property type="entry name" value="SET"/>
    <property type="match status" value="1"/>
</dbReference>
<dbReference type="PROSITE" id="PS50280">
    <property type="entry name" value="SET"/>
    <property type="match status" value="1"/>
</dbReference>
<evidence type="ECO:0000313" key="5">
    <source>
        <dbReference type="Proteomes" id="UP000797356"/>
    </source>
</evidence>
<organism evidence="4 5">
    <name type="scientific">Cocos nucifera</name>
    <name type="common">Coconut palm</name>
    <dbReference type="NCBI Taxonomy" id="13894"/>
    <lineage>
        <taxon>Eukaryota</taxon>
        <taxon>Viridiplantae</taxon>
        <taxon>Streptophyta</taxon>
        <taxon>Embryophyta</taxon>
        <taxon>Tracheophyta</taxon>
        <taxon>Spermatophyta</taxon>
        <taxon>Magnoliopsida</taxon>
        <taxon>Liliopsida</taxon>
        <taxon>Arecaceae</taxon>
        <taxon>Arecoideae</taxon>
        <taxon>Cocoseae</taxon>
        <taxon>Attaleinae</taxon>
        <taxon>Cocos</taxon>
    </lineage>
</organism>
<dbReference type="AlphaFoldDB" id="A0A8K0N2W3"/>
<feature type="domain" description="SET" evidence="1">
    <location>
        <begin position="842"/>
        <end position="1175"/>
    </location>
</feature>
<dbReference type="InterPro" id="IPR014770">
    <property type="entry name" value="Munc13_1"/>
</dbReference>
<evidence type="ECO:0000259" key="2">
    <source>
        <dbReference type="PROSITE" id="PS51258"/>
    </source>
</evidence>
<evidence type="ECO:0000313" key="4">
    <source>
        <dbReference type="EMBL" id="KAG1347001.1"/>
    </source>
</evidence>
<sequence>MEEENILDLLQRYRRDRHILLNFILSGSLIKKVVMPPGAVSLDDVDIDQVSIDYVLNCAKKGETLDLSEAIRLYHDSLDYPSMSNTGSIEEFFLATKPESSGSAPTRMPPPPPIPVTTPVPILTSLSKSQSFQSSHEQELTVDDIEDFEDEEEEVDNFRISRRQPNNASSLLLRLPSFATGYVTSLSSLRRPFNTLIKRSYIFPGIMDDDLRETAYEILVACAGAAGGLIVPSKEKKKEKKSKLMRKLARSKSENVTPQTQRVPGLVSESLDIRTKQGLLNALANKVGKRMDHLLVPLELLCCVSRTEFSDKKAYLRWQKRQLNMLEEGLINHPVVGFGELGRKAIDLRNLLQKIEESESLPPSAGEIQRTECLRALREIASSLAERPARGDLTGEVCHWADGYSFNVRLYEKMLCSVFDILDEGKLTEEVEEILEFLKSTWRILGITETIHDTCYAWVLFRQISIFLYGNLFNALSSIYLSGKETEVILVLLNLLAMITAQPEFVAEIVCYYRSFLSPIQKWVDKKLEDYHLHFSEIMQAIEAKSDAAHEHVLASLAEETKKLLKKDSNIFLPILSQWHQQAAVVSASLVHKLYGNKLRPFVDHAEHLTEDVVSVFPAAESLEQYIISVIGSAMEVDDVEEYCRKRLTLYQVEMISISSVLNFMVEDISGTLVLRWVNTQLERITAWVKRAIQQEVWDPISPQQRHGSSIVEVYRIIEETVDQFFALKVPMRVQELNSLYRGLDNGFQVYTHHVIEKLVNKEDLVPPVPVLTRYKKEIGITAFVKKEVTNVRLIDERKSSEINAPSTIKLCVRLNTLYYASTQLNKLEDSIEERWMRKEHENFKIRRLVNGKPRSFVSNKNNGLNGCRKDINAAIDRICEFAGTKIIFWDLREPFIENLYKHTVSQSRLDALIEALDVVLNQLCDVIVEPLRDRIVTGLLQASLDGLLRVILDGGPSRVFLPGDAKLLEDDLEVLKTRVLIDDLKDTSQGSKSKFGADSNTLLRILCHRKDSEASQFLKKQFRIPKYGIWNEVLPFMFVMLFLFCKRNEQCSIECIFEKMLKKLEGPVEFHLPCWLKKWKPTQYINIKRIIDDKTCEERLWKMKHRGDTNFYLCEVNHDMVIDATYKGNRSRFINHSCEPNTEMQKWRVDGETRVGIFTLRNIRRGEELTYDYKFIPSLQFLLVWMFGSNCTFVQFGADQVCYCGSLSLQAKARKQAQYYGGFISDFNNYSGKHTIIYEDEKVDILDMSIEDWDFL</sequence>
<dbReference type="PANTHER" id="PTHR31280">
    <property type="entry name" value="PROTEIN UNC-13 HOMOLOG"/>
    <property type="match status" value="1"/>
</dbReference>
<dbReference type="OrthoDB" id="2015333at2759"/>
<comment type="caution">
    <text evidence="4">The sequence shown here is derived from an EMBL/GenBank/DDBJ whole genome shotgun (WGS) entry which is preliminary data.</text>
</comment>
<dbReference type="SUPFAM" id="SSF82199">
    <property type="entry name" value="SET domain"/>
    <property type="match status" value="1"/>
</dbReference>
<dbReference type="PROSITE" id="PS51259">
    <property type="entry name" value="MHD2"/>
    <property type="match status" value="1"/>
</dbReference>
<dbReference type="SMART" id="SM00317">
    <property type="entry name" value="SET"/>
    <property type="match status" value="1"/>
</dbReference>
<dbReference type="EMBL" id="CM017877">
    <property type="protein sequence ID" value="KAG1347001.1"/>
    <property type="molecule type" value="Genomic_DNA"/>
</dbReference>
<gene>
    <name evidence="4" type="ORF">COCNU_06G008300</name>
</gene>
<dbReference type="InterPro" id="IPR046341">
    <property type="entry name" value="SET_dom_sf"/>
</dbReference>
<evidence type="ECO:0000259" key="3">
    <source>
        <dbReference type="PROSITE" id="PS51259"/>
    </source>
</evidence>
<proteinExistence type="predicted"/>
<dbReference type="Gene3D" id="1.10.357.50">
    <property type="match status" value="1"/>
</dbReference>
<protein>
    <submittedName>
        <fullName evidence="4">Protein unc-13</fullName>
    </submittedName>
</protein>
<name>A0A8K0N2W3_COCNU</name>
<accession>A0A8K0N2W3</accession>
<reference evidence="4" key="2">
    <citation type="submission" date="2019-07" db="EMBL/GenBank/DDBJ databases">
        <authorList>
            <person name="Yang Y."/>
            <person name="Bocs S."/>
            <person name="Baudouin L."/>
        </authorList>
    </citation>
    <scope>NUCLEOTIDE SEQUENCE</scope>
    <source>
        <tissue evidence="4">Spear leaf of Hainan Tall coconut</tissue>
    </source>
</reference>
<dbReference type="Proteomes" id="UP000797356">
    <property type="component" value="Chromosome 6"/>
</dbReference>
<feature type="domain" description="MHD2" evidence="3">
    <location>
        <begin position="907"/>
        <end position="1023"/>
    </location>
</feature>
<dbReference type="PANTHER" id="PTHR31280:SF2">
    <property type="entry name" value="PROTEIN UNC-13 HOMOLOG"/>
    <property type="match status" value="1"/>
</dbReference>
<keyword evidence="5" id="KW-1185">Reference proteome</keyword>
<dbReference type="InterPro" id="IPR057984">
    <property type="entry name" value="PATROL1_C"/>
</dbReference>
<dbReference type="InterPro" id="IPR001214">
    <property type="entry name" value="SET_dom"/>
</dbReference>
<dbReference type="InterPro" id="IPR014772">
    <property type="entry name" value="Munc13_dom-2"/>
</dbReference>
<dbReference type="PROSITE" id="PS51258">
    <property type="entry name" value="MHD1"/>
    <property type="match status" value="1"/>
</dbReference>
<dbReference type="Pfam" id="PF25761">
    <property type="entry name" value="TPR_PATROL1"/>
    <property type="match status" value="2"/>
</dbReference>
<reference evidence="4" key="1">
    <citation type="journal article" date="2017" name="Gigascience">
        <title>The genome draft of coconut (Cocos nucifera).</title>
        <authorList>
            <person name="Xiao Y."/>
            <person name="Xu P."/>
            <person name="Fan H."/>
            <person name="Baudouin L."/>
            <person name="Xia W."/>
            <person name="Bocs S."/>
            <person name="Xu J."/>
            <person name="Li Q."/>
            <person name="Guo A."/>
            <person name="Zhou L."/>
            <person name="Li J."/>
            <person name="Wu Y."/>
            <person name="Ma Z."/>
            <person name="Armero A."/>
            <person name="Issali A.E."/>
            <person name="Liu N."/>
            <person name="Peng M."/>
            <person name="Yang Y."/>
        </authorList>
    </citation>
    <scope>NUCLEOTIDE SEQUENCE</scope>
    <source>
        <tissue evidence="4">Spear leaf of Hainan Tall coconut</tissue>
    </source>
</reference>
<dbReference type="InterPro" id="IPR008528">
    <property type="entry name" value="unc-13_homologue"/>
</dbReference>